<dbReference type="eggNOG" id="COG0770">
    <property type="taxonomic scope" value="Bacteria"/>
</dbReference>
<dbReference type="EC" id="6.3.2.10" evidence="10 11"/>
<reference evidence="15 16" key="1">
    <citation type="submission" date="2014-08" db="EMBL/GenBank/DDBJ databases">
        <title>Porphyromonas gingivicanis strain:COT-022_OH1391 Genome sequencing.</title>
        <authorList>
            <person name="Wallis C."/>
            <person name="Deusch O."/>
            <person name="O'Flynn C."/>
            <person name="Davis I."/>
            <person name="Jospin G."/>
            <person name="Darling A.E."/>
            <person name="Coil D.A."/>
            <person name="Alexiev A."/>
            <person name="Horsfall A."/>
            <person name="Kirkwood N."/>
            <person name="Harris S."/>
            <person name="Eisen J.A."/>
        </authorList>
    </citation>
    <scope>NUCLEOTIDE SEQUENCE [LARGE SCALE GENOMIC DNA]</scope>
    <source>
        <strain evidence="16">COT-022 OH1391</strain>
    </source>
</reference>
<evidence type="ECO:0000256" key="10">
    <source>
        <dbReference type="HAMAP-Rule" id="MF_02019"/>
    </source>
</evidence>
<dbReference type="GO" id="GO:0008360">
    <property type="term" value="P:regulation of cell shape"/>
    <property type="evidence" value="ECO:0007669"/>
    <property type="project" value="UniProtKB-KW"/>
</dbReference>
<evidence type="ECO:0000256" key="7">
    <source>
        <dbReference type="ARBA" id="ARBA00022984"/>
    </source>
</evidence>
<evidence type="ECO:0000256" key="8">
    <source>
        <dbReference type="ARBA" id="ARBA00023306"/>
    </source>
</evidence>
<dbReference type="Gene3D" id="3.40.1190.10">
    <property type="entry name" value="Mur-like, catalytic domain"/>
    <property type="match status" value="1"/>
</dbReference>
<comment type="catalytic activity">
    <reaction evidence="10 11">
        <text>D-alanyl-D-alanine + UDP-N-acetyl-alpha-D-muramoyl-L-alanyl-gamma-D-glutamyl-meso-2,6-diaminopimelate + ATP = UDP-N-acetyl-alpha-D-muramoyl-L-alanyl-gamma-D-glutamyl-meso-2,6-diaminopimeloyl-D-alanyl-D-alanine + ADP + phosphate + H(+)</text>
        <dbReference type="Rhea" id="RHEA:28374"/>
        <dbReference type="ChEBI" id="CHEBI:15378"/>
        <dbReference type="ChEBI" id="CHEBI:30616"/>
        <dbReference type="ChEBI" id="CHEBI:43474"/>
        <dbReference type="ChEBI" id="CHEBI:57822"/>
        <dbReference type="ChEBI" id="CHEBI:61386"/>
        <dbReference type="ChEBI" id="CHEBI:83905"/>
        <dbReference type="ChEBI" id="CHEBI:456216"/>
        <dbReference type="EC" id="6.3.2.10"/>
    </reaction>
</comment>
<dbReference type="InterPro" id="IPR000713">
    <property type="entry name" value="Mur_ligase_N"/>
</dbReference>
<dbReference type="HAMAP" id="MF_02019">
    <property type="entry name" value="MurF"/>
    <property type="match status" value="1"/>
</dbReference>
<keyword evidence="4 10" id="KW-0547">Nucleotide-binding</keyword>
<dbReference type="PANTHER" id="PTHR43024">
    <property type="entry name" value="UDP-N-ACETYLMURAMOYL-TRIPEPTIDE--D-ALANYL-D-ALANINE LIGASE"/>
    <property type="match status" value="1"/>
</dbReference>
<dbReference type="GO" id="GO:0047480">
    <property type="term" value="F:UDP-N-acetylmuramoyl-tripeptide-D-alanyl-D-alanine ligase activity"/>
    <property type="evidence" value="ECO:0007669"/>
    <property type="project" value="UniProtKB-UniRule"/>
</dbReference>
<keyword evidence="8 10" id="KW-0131">Cell cycle</keyword>
<feature type="binding site" evidence="10">
    <location>
        <begin position="98"/>
        <end position="104"/>
    </location>
    <ligand>
        <name>ATP</name>
        <dbReference type="ChEBI" id="CHEBI:30616"/>
    </ligand>
</feature>
<dbReference type="InterPro" id="IPR005863">
    <property type="entry name" value="UDP-N-AcMur_synth"/>
</dbReference>
<dbReference type="NCBIfam" id="TIGR01143">
    <property type="entry name" value="murF"/>
    <property type="match status" value="1"/>
</dbReference>
<dbReference type="UniPathway" id="UPA00219"/>
<dbReference type="GO" id="GO:0008766">
    <property type="term" value="F:UDP-N-acetylmuramoylalanyl-D-glutamyl-2,6-diaminopimelate-D-alanyl-D-alanine ligase activity"/>
    <property type="evidence" value="ECO:0007669"/>
    <property type="project" value="RHEA"/>
</dbReference>
<dbReference type="Pfam" id="PF01225">
    <property type="entry name" value="Mur_ligase"/>
    <property type="match status" value="1"/>
</dbReference>
<comment type="subcellular location">
    <subcellularLocation>
        <location evidence="10 11">Cytoplasm</location>
    </subcellularLocation>
</comment>
<feature type="domain" description="Mur ligase C-terminal" evidence="13">
    <location>
        <begin position="305"/>
        <end position="427"/>
    </location>
</feature>
<comment type="similarity">
    <text evidence="10">Belongs to the MurCDEF family. MurF subfamily.</text>
</comment>
<dbReference type="GO" id="GO:0051301">
    <property type="term" value="P:cell division"/>
    <property type="evidence" value="ECO:0007669"/>
    <property type="project" value="UniProtKB-KW"/>
</dbReference>
<dbReference type="InterPro" id="IPR035911">
    <property type="entry name" value="MurE/MurF_N"/>
</dbReference>
<evidence type="ECO:0000256" key="5">
    <source>
        <dbReference type="ARBA" id="ARBA00022840"/>
    </source>
</evidence>
<organism evidence="15 16">
    <name type="scientific">Porphyromonas gingivicanis</name>
    <dbReference type="NCBI Taxonomy" id="266762"/>
    <lineage>
        <taxon>Bacteria</taxon>
        <taxon>Pseudomonadati</taxon>
        <taxon>Bacteroidota</taxon>
        <taxon>Bacteroidia</taxon>
        <taxon>Bacteroidales</taxon>
        <taxon>Porphyromonadaceae</taxon>
        <taxon>Porphyromonas</taxon>
    </lineage>
</organism>
<comment type="pathway">
    <text evidence="10 11">Cell wall biogenesis; peptidoglycan biosynthesis.</text>
</comment>
<evidence type="ECO:0000256" key="2">
    <source>
        <dbReference type="ARBA" id="ARBA00022598"/>
    </source>
</evidence>
<keyword evidence="7 10" id="KW-0573">Peptidoglycan synthesis</keyword>
<evidence type="ECO:0000259" key="14">
    <source>
        <dbReference type="Pfam" id="PF08245"/>
    </source>
</evidence>
<comment type="caution">
    <text evidence="15">The sequence shown here is derived from an EMBL/GenBank/DDBJ whole genome shotgun (WGS) entry which is preliminary data.</text>
</comment>
<dbReference type="GO" id="GO:0005737">
    <property type="term" value="C:cytoplasm"/>
    <property type="evidence" value="ECO:0007669"/>
    <property type="project" value="UniProtKB-SubCell"/>
</dbReference>
<evidence type="ECO:0000313" key="16">
    <source>
        <dbReference type="Proteomes" id="UP000030134"/>
    </source>
</evidence>
<evidence type="ECO:0000259" key="13">
    <source>
        <dbReference type="Pfam" id="PF02875"/>
    </source>
</evidence>
<keyword evidence="3 10" id="KW-0132">Cell division</keyword>
<evidence type="ECO:0000256" key="4">
    <source>
        <dbReference type="ARBA" id="ARBA00022741"/>
    </source>
</evidence>
<evidence type="ECO:0000259" key="12">
    <source>
        <dbReference type="Pfam" id="PF01225"/>
    </source>
</evidence>
<dbReference type="OrthoDB" id="9801978at2"/>
<dbReference type="SUPFAM" id="SSF53244">
    <property type="entry name" value="MurD-like peptide ligases, peptide-binding domain"/>
    <property type="match status" value="1"/>
</dbReference>
<dbReference type="Gene3D" id="3.90.190.20">
    <property type="entry name" value="Mur ligase, C-terminal domain"/>
    <property type="match status" value="1"/>
</dbReference>
<keyword evidence="6 10" id="KW-0133">Cell shape</keyword>
<dbReference type="EMBL" id="JQZW01000002">
    <property type="protein sequence ID" value="KGN99107.1"/>
    <property type="molecule type" value="Genomic_DNA"/>
</dbReference>
<dbReference type="Pfam" id="PF08245">
    <property type="entry name" value="Mur_ligase_M"/>
    <property type="match status" value="1"/>
</dbReference>
<sequence length="439" mass="48758">MTIEQLYNLFLEAGSVTIDSRSFQPKALFFALKGERFDGNQFALQALQQGCSYAVVDDAEIAQKDDRCILVEDVWQTLVELARYHRRQLAIPLLAITGTNGKTTSKELIATVLRQRYKVGATEGNLNNHIGVPLTLLRLQKEHEIAVVEMGASHIGDIQDLADIAEPNFALITNIGRAHLEGFGSYEGVVQAKGELYDYIHSHGGQIFLHTDDEILVKLAEGLPSLTYGLEATDGVKATLLPRSEDYCLAFQLSHNETLYDVYTHLVGDYNLPNALSAVAVGLFFEVPIEDIVVALESYTPTNNRSQFIPSTPLDNELIVDAYNANPTSMRIAVDNFVQLSSARPKAIVLGDMYELGAEAVQEHRALVEYLSALTTIDTIYLVGAEFYSLRTELHPPHIHYFPSREALVVELQQQPFRGQLILLKASNSMRFSSLVELC</sequence>
<evidence type="ECO:0000313" key="15">
    <source>
        <dbReference type="EMBL" id="KGN99107.1"/>
    </source>
</evidence>
<dbReference type="PANTHER" id="PTHR43024:SF1">
    <property type="entry name" value="UDP-N-ACETYLMURAMOYL-TRIPEPTIDE--D-ALANYL-D-ALANINE LIGASE"/>
    <property type="match status" value="1"/>
</dbReference>
<dbReference type="SUPFAM" id="SSF63418">
    <property type="entry name" value="MurE/MurF N-terminal domain"/>
    <property type="match status" value="1"/>
</dbReference>
<keyword evidence="16" id="KW-1185">Reference proteome</keyword>
<dbReference type="Pfam" id="PF02875">
    <property type="entry name" value="Mur_ligase_C"/>
    <property type="match status" value="1"/>
</dbReference>
<evidence type="ECO:0000256" key="3">
    <source>
        <dbReference type="ARBA" id="ARBA00022618"/>
    </source>
</evidence>
<dbReference type="AlphaFoldDB" id="A0A0A2G9J0"/>
<dbReference type="Gene3D" id="3.40.1390.10">
    <property type="entry name" value="MurE/MurF, N-terminal domain"/>
    <property type="match status" value="1"/>
</dbReference>
<dbReference type="GO" id="GO:0005524">
    <property type="term" value="F:ATP binding"/>
    <property type="evidence" value="ECO:0007669"/>
    <property type="project" value="UniProtKB-UniRule"/>
</dbReference>
<dbReference type="GO" id="GO:0009252">
    <property type="term" value="P:peptidoglycan biosynthetic process"/>
    <property type="evidence" value="ECO:0007669"/>
    <property type="project" value="UniProtKB-UniRule"/>
</dbReference>
<name>A0A0A2G9J0_9PORP</name>
<keyword evidence="5 10" id="KW-0067">ATP-binding</keyword>
<keyword evidence="2 10" id="KW-0436">Ligase</keyword>
<evidence type="ECO:0000256" key="6">
    <source>
        <dbReference type="ARBA" id="ARBA00022960"/>
    </source>
</evidence>
<dbReference type="InterPro" id="IPR036565">
    <property type="entry name" value="Mur-like_cat_sf"/>
</dbReference>
<dbReference type="InterPro" id="IPR036615">
    <property type="entry name" value="Mur_ligase_C_dom_sf"/>
</dbReference>
<gene>
    <name evidence="10" type="primary">murF</name>
    <name evidence="15" type="ORF">HQ36_01195</name>
</gene>
<accession>A0A0A2G9J0</accession>
<dbReference type="Proteomes" id="UP000030134">
    <property type="component" value="Unassembled WGS sequence"/>
</dbReference>
<feature type="domain" description="Mur ligase central" evidence="14">
    <location>
        <begin position="96"/>
        <end position="281"/>
    </location>
</feature>
<protein>
    <recommendedName>
        <fullName evidence="10 11">UDP-N-acetylmuramoyl-tripeptide--D-alanyl-D-alanine ligase</fullName>
        <ecNumber evidence="10 11">6.3.2.10</ecNumber>
    </recommendedName>
    <alternativeName>
        <fullName evidence="10">D-alanyl-D-alanine-adding enzyme</fullName>
    </alternativeName>
</protein>
<proteinExistence type="inferred from homology"/>
<keyword evidence="1 10" id="KW-0963">Cytoplasm</keyword>
<comment type="function">
    <text evidence="10 11">Involved in cell wall formation. Catalyzes the final step in the synthesis of UDP-N-acetylmuramoyl-pentapeptide, the precursor of murein.</text>
</comment>
<evidence type="ECO:0000256" key="11">
    <source>
        <dbReference type="RuleBase" id="RU004136"/>
    </source>
</evidence>
<dbReference type="InterPro" id="IPR013221">
    <property type="entry name" value="Mur_ligase_cen"/>
</dbReference>
<dbReference type="InterPro" id="IPR051046">
    <property type="entry name" value="MurCDEF_CellWall_CoF430Synth"/>
</dbReference>
<evidence type="ECO:0000256" key="9">
    <source>
        <dbReference type="ARBA" id="ARBA00023316"/>
    </source>
</evidence>
<dbReference type="InterPro" id="IPR004101">
    <property type="entry name" value="Mur_ligase_C"/>
</dbReference>
<dbReference type="GO" id="GO:0071555">
    <property type="term" value="P:cell wall organization"/>
    <property type="evidence" value="ECO:0007669"/>
    <property type="project" value="UniProtKB-KW"/>
</dbReference>
<evidence type="ECO:0000256" key="1">
    <source>
        <dbReference type="ARBA" id="ARBA00022490"/>
    </source>
</evidence>
<dbReference type="STRING" id="266762.HQ36_01195"/>
<feature type="domain" description="Mur ligase N-terminal catalytic" evidence="12">
    <location>
        <begin position="15"/>
        <end position="83"/>
    </location>
</feature>
<keyword evidence="9 10" id="KW-0961">Cell wall biogenesis/degradation</keyword>
<dbReference type="SUPFAM" id="SSF53623">
    <property type="entry name" value="MurD-like peptide ligases, catalytic domain"/>
    <property type="match status" value="1"/>
</dbReference>